<evidence type="ECO:0000313" key="2">
    <source>
        <dbReference type="EMBL" id="MBP2200687.1"/>
    </source>
</evidence>
<organism evidence="2 3">
    <name type="scientific">Methanococcus voltae</name>
    <dbReference type="NCBI Taxonomy" id="2188"/>
    <lineage>
        <taxon>Archaea</taxon>
        <taxon>Methanobacteriati</taxon>
        <taxon>Methanobacteriota</taxon>
        <taxon>Methanomada group</taxon>
        <taxon>Methanococci</taxon>
        <taxon>Methanococcales</taxon>
        <taxon>Methanococcaceae</taxon>
        <taxon>Methanococcus</taxon>
    </lineage>
</organism>
<name>A0A8J7RCG4_METVO</name>
<evidence type="ECO:0000313" key="3">
    <source>
        <dbReference type="Proteomes" id="UP000740329"/>
    </source>
</evidence>
<dbReference type="Gene3D" id="3.60.21.10">
    <property type="match status" value="1"/>
</dbReference>
<dbReference type="InterPro" id="IPR029052">
    <property type="entry name" value="Metallo-depent_PP-like"/>
</dbReference>
<dbReference type="Pfam" id="PF00149">
    <property type="entry name" value="Metallophos"/>
    <property type="match status" value="1"/>
</dbReference>
<evidence type="ECO:0000259" key="1">
    <source>
        <dbReference type="Pfam" id="PF00149"/>
    </source>
</evidence>
<dbReference type="GO" id="GO:0016787">
    <property type="term" value="F:hydrolase activity"/>
    <property type="evidence" value="ECO:0007669"/>
    <property type="project" value="InterPro"/>
</dbReference>
<dbReference type="PANTHER" id="PTHR37523">
    <property type="entry name" value="METALLOPHOSPHOESTERASE"/>
    <property type="match status" value="1"/>
</dbReference>
<reference evidence="2" key="1">
    <citation type="submission" date="2021-03" db="EMBL/GenBank/DDBJ databases">
        <title>Genomic Encyclopedia of Type Strains, Phase IV (KMG-V): Genome sequencing to study the core and pangenomes of soil and plant-associated prokaryotes.</title>
        <authorList>
            <person name="Whitman W."/>
        </authorList>
    </citation>
    <scope>NUCLEOTIDE SEQUENCE</scope>
    <source>
        <strain evidence="2">C4</strain>
    </source>
</reference>
<dbReference type="Proteomes" id="UP000740329">
    <property type="component" value="Unassembled WGS sequence"/>
</dbReference>
<feature type="domain" description="Calcineurin-like phosphoesterase" evidence="1">
    <location>
        <begin position="1"/>
        <end position="184"/>
    </location>
</feature>
<dbReference type="PANTHER" id="PTHR37523:SF1">
    <property type="entry name" value="CALCINEURIN-LIKE PHOSPHOESTERASE DOMAIN-CONTAINING PROTEIN"/>
    <property type="match status" value="1"/>
</dbReference>
<sequence>MRIIGLTDLHNRIINFSKILKLKPDLILISGDIVKTNDYRILNVLKEVNKKSPIFTICGNWDCQITSKLMTDYGINIDGRLVNFKGVNVIGLGGSTYTPFNTPNEYSEEQIYSNFLNTLHKNKLNNLKINNFENLKNNFILLSHMPPKYTMADLTDVGYLGSSSIRKIIEEYQPFLCACGHIHQNKVIDKIGNTLIVNPSYSGFYIYDTISKDLELYDLY</sequence>
<dbReference type="RefSeq" id="WP_209590073.1">
    <property type="nucleotide sequence ID" value="NZ_JAGGMV010000001.1"/>
</dbReference>
<dbReference type="SUPFAM" id="SSF56300">
    <property type="entry name" value="Metallo-dependent phosphatases"/>
    <property type="match status" value="1"/>
</dbReference>
<dbReference type="EMBL" id="JAGGMV010000001">
    <property type="protein sequence ID" value="MBP2200687.1"/>
    <property type="molecule type" value="Genomic_DNA"/>
</dbReference>
<protein>
    <submittedName>
        <fullName evidence="2">Icc-related predicted phosphoesterase</fullName>
    </submittedName>
</protein>
<dbReference type="AlphaFoldDB" id="A0A8J7RCG4"/>
<dbReference type="InterPro" id="IPR004843">
    <property type="entry name" value="Calcineurin-like_PHP"/>
</dbReference>
<proteinExistence type="predicted"/>
<gene>
    <name evidence="2" type="ORF">J3E07_000085</name>
</gene>
<accession>A0A8J7RCG4</accession>
<comment type="caution">
    <text evidence="2">The sequence shown here is derived from an EMBL/GenBank/DDBJ whole genome shotgun (WGS) entry which is preliminary data.</text>
</comment>